<dbReference type="AlphaFoldDB" id="A0A5J4L471"/>
<name>A0A5J4L471_9CHLR</name>
<protein>
    <submittedName>
        <fullName evidence="1">Uncharacterized protein</fullName>
    </submittedName>
</protein>
<sequence length="50" mass="5430">MLAEDPLTLTMRIKLTIQALPWNEIASALVALAPKLHADAWSALSEKLSS</sequence>
<proteinExistence type="predicted"/>
<dbReference type="Proteomes" id="UP000326912">
    <property type="component" value="Unassembled WGS sequence"/>
</dbReference>
<reference evidence="1 2" key="1">
    <citation type="submission" date="2019-10" db="EMBL/GenBank/DDBJ databases">
        <title>Dictyobacter vulcani sp. nov., within the class Ktedonobacteria, isolated from soil of volcanic Mt. Zao.</title>
        <authorList>
            <person name="Zheng Y."/>
            <person name="Wang C.M."/>
            <person name="Sakai Y."/>
            <person name="Abe K."/>
            <person name="Yokota A."/>
            <person name="Yabe S."/>
        </authorList>
    </citation>
    <scope>NUCLEOTIDE SEQUENCE [LARGE SCALE GENOMIC DNA]</scope>
    <source>
        <strain evidence="1 2">W12</strain>
    </source>
</reference>
<comment type="caution">
    <text evidence="1">The sequence shown here is derived from an EMBL/GenBank/DDBJ whole genome shotgun (WGS) entry which is preliminary data.</text>
</comment>
<dbReference type="EMBL" id="BKZW01000007">
    <property type="protein sequence ID" value="GER92266.1"/>
    <property type="molecule type" value="Genomic_DNA"/>
</dbReference>
<organism evidence="1 2">
    <name type="scientific">Dictyobacter vulcani</name>
    <dbReference type="NCBI Taxonomy" id="2607529"/>
    <lineage>
        <taxon>Bacteria</taxon>
        <taxon>Bacillati</taxon>
        <taxon>Chloroflexota</taxon>
        <taxon>Ktedonobacteria</taxon>
        <taxon>Ktedonobacterales</taxon>
        <taxon>Dictyobacteraceae</taxon>
        <taxon>Dictyobacter</taxon>
    </lineage>
</organism>
<keyword evidence="2" id="KW-1185">Reference proteome</keyword>
<evidence type="ECO:0000313" key="1">
    <source>
        <dbReference type="EMBL" id="GER92266.1"/>
    </source>
</evidence>
<gene>
    <name evidence="1" type="ORF">KDW_64280</name>
</gene>
<accession>A0A5J4L471</accession>
<evidence type="ECO:0000313" key="2">
    <source>
        <dbReference type="Proteomes" id="UP000326912"/>
    </source>
</evidence>